<reference evidence="2" key="1">
    <citation type="submission" date="2023-06" db="EMBL/GenBank/DDBJ databases">
        <authorList>
            <person name="Kurt Z."/>
        </authorList>
    </citation>
    <scope>NUCLEOTIDE SEQUENCE</scope>
</reference>
<evidence type="ECO:0000313" key="4">
    <source>
        <dbReference type="Proteomes" id="UP001642409"/>
    </source>
</evidence>
<dbReference type="InterPro" id="IPR010734">
    <property type="entry name" value="Copine_C"/>
</dbReference>
<name>A0AA86PBP3_9EUKA</name>
<evidence type="ECO:0000259" key="1">
    <source>
        <dbReference type="PROSITE" id="PS50234"/>
    </source>
</evidence>
<dbReference type="EMBL" id="CAXDID020000196">
    <property type="protein sequence ID" value="CAL6053398.1"/>
    <property type="molecule type" value="Genomic_DNA"/>
</dbReference>
<dbReference type="InterPro" id="IPR052079">
    <property type="entry name" value="E3_ligase/Copine_domain"/>
</dbReference>
<dbReference type="PANTHER" id="PTHR45751:SF11">
    <property type="entry name" value="COPINE FAMILY PROTEIN 2"/>
    <property type="match status" value="1"/>
</dbReference>
<dbReference type="EMBL" id="CATOUU010000526">
    <property type="protein sequence ID" value="CAI9932822.1"/>
    <property type="molecule type" value="Genomic_DNA"/>
</dbReference>
<dbReference type="GO" id="GO:0005634">
    <property type="term" value="C:nucleus"/>
    <property type="evidence" value="ECO:0007669"/>
    <property type="project" value="TreeGrafter"/>
</dbReference>
<dbReference type="Gene3D" id="3.40.50.410">
    <property type="entry name" value="von Willebrand factor, type A domain"/>
    <property type="match status" value="1"/>
</dbReference>
<dbReference type="Pfam" id="PF07002">
    <property type="entry name" value="Copine"/>
    <property type="match status" value="1"/>
</dbReference>
<protein>
    <submittedName>
        <fullName evidence="2">Copine I</fullName>
    </submittedName>
    <submittedName>
        <fullName evidence="3">Copine_I</fullName>
    </submittedName>
</protein>
<dbReference type="SMART" id="SM00327">
    <property type="entry name" value="VWA"/>
    <property type="match status" value="1"/>
</dbReference>
<gene>
    <name evidence="2" type="ORF">HINF_LOCUS20467</name>
    <name evidence="3" type="ORF">HINF_LOCUS45316</name>
</gene>
<dbReference type="AlphaFoldDB" id="A0AA86PBP3"/>
<sequence>MGSEQSLQEKVKEIQNKYKSYEEITNRMKTAGIEAIQTIIAFDFSASNGSLHSTKRENPYMHTIELLQPVLEKFDKDGKIYAYRFGCVESKSERVVPLLNEKAEFTSYNELIEAYTEAAETICQCGPTSFIPIINKAIEQQKQSGLLTLCIILTDGAVQNDRQYFNDASKFPISFVGVGVGKEDFGLIEKMAAQKGKFKNFSFLKFDEIQKLTIKEERPDQIMACAVLSELPEQYLAMKKLKYL</sequence>
<dbReference type="GO" id="GO:0016567">
    <property type="term" value="P:protein ubiquitination"/>
    <property type="evidence" value="ECO:0007669"/>
    <property type="project" value="TreeGrafter"/>
</dbReference>
<organism evidence="2">
    <name type="scientific">Hexamita inflata</name>
    <dbReference type="NCBI Taxonomy" id="28002"/>
    <lineage>
        <taxon>Eukaryota</taxon>
        <taxon>Metamonada</taxon>
        <taxon>Diplomonadida</taxon>
        <taxon>Hexamitidae</taxon>
        <taxon>Hexamitinae</taxon>
        <taxon>Hexamita</taxon>
    </lineage>
</organism>
<accession>A0AA86PBP3</accession>
<feature type="domain" description="VWFA" evidence="1">
    <location>
        <begin position="37"/>
        <end position="222"/>
    </location>
</feature>
<reference evidence="3 4" key="2">
    <citation type="submission" date="2024-07" db="EMBL/GenBank/DDBJ databases">
        <authorList>
            <person name="Akdeniz Z."/>
        </authorList>
    </citation>
    <scope>NUCLEOTIDE SEQUENCE [LARGE SCALE GENOMIC DNA]</scope>
</reference>
<evidence type="ECO:0000313" key="3">
    <source>
        <dbReference type="EMBL" id="CAL6053398.1"/>
    </source>
</evidence>
<evidence type="ECO:0000313" key="2">
    <source>
        <dbReference type="EMBL" id="CAI9932822.1"/>
    </source>
</evidence>
<dbReference type="Proteomes" id="UP001642409">
    <property type="component" value="Unassembled WGS sequence"/>
</dbReference>
<keyword evidence="4" id="KW-1185">Reference proteome</keyword>
<dbReference type="GO" id="GO:0004842">
    <property type="term" value="F:ubiquitin-protein transferase activity"/>
    <property type="evidence" value="ECO:0007669"/>
    <property type="project" value="TreeGrafter"/>
</dbReference>
<dbReference type="PROSITE" id="PS50234">
    <property type="entry name" value="VWFA"/>
    <property type="match status" value="1"/>
</dbReference>
<comment type="caution">
    <text evidence="2">The sequence shown here is derived from an EMBL/GenBank/DDBJ whole genome shotgun (WGS) entry which is preliminary data.</text>
</comment>
<dbReference type="InterPro" id="IPR036465">
    <property type="entry name" value="vWFA_dom_sf"/>
</dbReference>
<dbReference type="SUPFAM" id="SSF53300">
    <property type="entry name" value="vWA-like"/>
    <property type="match status" value="1"/>
</dbReference>
<dbReference type="PANTHER" id="PTHR45751">
    <property type="entry name" value="COPINE FAMILY PROTEIN 1"/>
    <property type="match status" value="1"/>
</dbReference>
<proteinExistence type="predicted"/>
<dbReference type="InterPro" id="IPR002035">
    <property type="entry name" value="VWF_A"/>
</dbReference>